<keyword evidence="3" id="KW-0430">Lectin</keyword>
<keyword evidence="7 11" id="KW-0472">Membrane</keyword>
<dbReference type="SMART" id="SM00409">
    <property type="entry name" value="IG"/>
    <property type="match status" value="2"/>
</dbReference>
<evidence type="ECO:0000256" key="2">
    <source>
        <dbReference type="ARBA" id="ARBA00022692"/>
    </source>
</evidence>
<comment type="subcellular location">
    <subcellularLocation>
        <location evidence="1">Membrane</location>
        <topology evidence="1">Single-pass type I membrane protein</topology>
    </subcellularLocation>
</comment>
<dbReference type="InterPro" id="IPR003006">
    <property type="entry name" value="Ig/MHC_CS"/>
</dbReference>
<keyword evidence="8" id="KW-0393">Immunoglobulin domain</keyword>
<dbReference type="SMART" id="SM00408">
    <property type="entry name" value="IGc2"/>
    <property type="match status" value="2"/>
</dbReference>
<evidence type="ECO:0000256" key="3">
    <source>
        <dbReference type="ARBA" id="ARBA00022734"/>
    </source>
</evidence>
<dbReference type="GO" id="GO:0005886">
    <property type="term" value="C:plasma membrane"/>
    <property type="evidence" value="ECO:0007669"/>
    <property type="project" value="TreeGrafter"/>
</dbReference>
<evidence type="ECO:0000256" key="5">
    <source>
        <dbReference type="ARBA" id="ARBA00022889"/>
    </source>
</evidence>
<dbReference type="Pfam" id="PF00047">
    <property type="entry name" value="ig"/>
    <property type="match status" value="1"/>
</dbReference>
<dbReference type="PANTHER" id="PTHR12035:SF128">
    <property type="entry name" value="BRANCHED CHAIN KETO ACID DEHYDROGENASE E1 SUBUNIT BETA,-LIKE-RELATED"/>
    <property type="match status" value="1"/>
</dbReference>
<evidence type="ECO:0000256" key="11">
    <source>
        <dbReference type="SAM" id="Phobius"/>
    </source>
</evidence>
<keyword evidence="6 11" id="KW-1133">Transmembrane helix</keyword>
<reference evidence="13" key="2">
    <citation type="submission" date="2025-09" db="UniProtKB">
        <authorList>
            <consortium name="Ensembl"/>
        </authorList>
    </citation>
    <scope>IDENTIFICATION</scope>
</reference>
<dbReference type="Proteomes" id="UP000694523">
    <property type="component" value="Unplaced"/>
</dbReference>
<dbReference type="Gene3D" id="2.60.40.10">
    <property type="entry name" value="Immunoglobulins"/>
    <property type="match status" value="2"/>
</dbReference>
<reference evidence="13" key="1">
    <citation type="submission" date="2025-08" db="UniProtKB">
        <authorList>
            <consortium name="Ensembl"/>
        </authorList>
    </citation>
    <scope>IDENTIFICATION</scope>
</reference>
<dbReference type="AlphaFoldDB" id="A0A8C6WIR2"/>
<dbReference type="InterPro" id="IPR007110">
    <property type="entry name" value="Ig-like_dom"/>
</dbReference>
<dbReference type="Pfam" id="PF13895">
    <property type="entry name" value="Ig_2"/>
    <property type="match status" value="1"/>
</dbReference>
<dbReference type="InterPro" id="IPR003598">
    <property type="entry name" value="Ig_sub2"/>
</dbReference>
<feature type="domain" description="Ig-like" evidence="12">
    <location>
        <begin position="6"/>
        <end position="99"/>
    </location>
</feature>
<evidence type="ECO:0000256" key="8">
    <source>
        <dbReference type="ARBA" id="ARBA00023319"/>
    </source>
</evidence>
<dbReference type="Ensembl" id="ENSNMLT00000011211.1">
    <property type="protein sequence ID" value="ENSNMLP00000009928.1"/>
    <property type="gene ID" value="ENSNMLG00000006876.1"/>
</dbReference>
<dbReference type="GO" id="GO:0007155">
    <property type="term" value="P:cell adhesion"/>
    <property type="evidence" value="ECO:0007669"/>
    <property type="project" value="UniProtKB-KW"/>
</dbReference>
<evidence type="ECO:0000313" key="14">
    <source>
        <dbReference type="Proteomes" id="UP000694523"/>
    </source>
</evidence>
<evidence type="ECO:0000259" key="12">
    <source>
        <dbReference type="PROSITE" id="PS50835"/>
    </source>
</evidence>
<dbReference type="PROSITE" id="PS50835">
    <property type="entry name" value="IG_LIKE"/>
    <property type="match status" value="2"/>
</dbReference>
<dbReference type="CDD" id="cd00096">
    <property type="entry name" value="Ig"/>
    <property type="match status" value="1"/>
</dbReference>
<evidence type="ECO:0000256" key="4">
    <source>
        <dbReference type="ARBA" id="ARBA00022737"/>
    </source>
</evidence>
<name>A0A8C6WIR2_9GOBI</name>
<feature type="domain" description="Ig-like" evidence="12">
    <location>
        <begin position="106"/>
        <end position="185"/>
    </location>
</feature>
<dbReference type="GO" id="GO:0030246">
    <property type="term" value="F:carbohydrate binding"/>
    <property type="evidence" value="ECO:0007669"/>
    <property type="project" value="UniProtKB-KW"/>
</dbReference>
<evidence type="ECO:0000313" key="13">
    <source>
        <dbReference type="Ensembl" id="ENSNMLP00000009928.1"/>
    </source>
</evidence>
<evidence type="ECO:0000256" key="7">
    <source>
        <dbReference type="ARBA" id="ARBA00023136"/>
    </source>
</evidence>
<feature type="coiled-coil region" evidence="10">
    <location>
        <begin position="387"/>
        <end position="414"/>
    </location>
</feature>
<keyword evidence="2 11" id="KW-0812">Transmembrane</keyword>
<dbReference type="PANTHER" id="PTHR12035">
    <property type="entry name" value="SIALIC ACID BINDING IMMUNOGLOBULIN-LIKE LECTIN"/>
    <property type="match status" value="1"/>
</dbReference>
<protein>
    <recommendedName>
        <fullName evidence="12">Ig-like domain-containing protein</fullName>
    </recommendedName>
</protein>
<keyword evidence="14" id="KW-1185">Reference proteome</keyword>
<dbReference type="InterPro" id="IPR051036">
    <property type="entry name" value="SIGLEC"/>
</dbReference>
<sequence>MFMFLSDVKDLEVSGDTVVKEGDSLNVTCSVDSFPPSRLMWFGPNKTRLNVSETTESSSQTDLVSASLLIHNVTQAQSGQYMCEGLHLNSSQTRDVHISVKYLREPVITGETSVEEGSALSLTCSVDSFPLSNITLRGGAGTYRNSTQTDPGSVSLFISNVTLEDAGRYECTVEHELRTMCKSVDVFLKPLILSSSGCVYDGDVLSCSCISRASPVPAVTWPLLQNRSEYTLVTAVTGDTVNCSLVLRASEHNRTGVQCVSSNRAGQVQERFTPSISSGMEEPTVTPEKIMRLVSRLEVIVAFLAGFVVAAVLCCVIIKCHRRKLRRHINECDMSQTLEMVNAEEEPELHGHAVGVTDADAEPGELHYASINFSAMARYSPRDAASREETNTEYAEIKREAIEQQQENRGCKKKKKK</sequence>
<keyword evidence="10" id="KW-0175">Coiled coil</keyword>
<evidence type="ECO:0000256" key="9">
    <source>
        <dbReference type="ARBA" id="ARBA00038361"/>
    </source>
</evidence>
<proteinExistence type="inferred from homology"/>
<dbReference type="InterPro" id="IPR013783">
    <property type="entry name" value="Ig-like_fold"/>
</dbReference>
<dbReference type="InterPro" id="IPR013151">
    <property type="entry name" value="Immunoglobulin_dom"/>
</dbReference>
<dbReference type="InterPro" id="IPR003599">
    <property type="entry name" value="Ig_sub"/>
</dbReference>
<evidence type="ECO:0000256" key="10">
    <source>
        <dbReference type="SAM" id="Coils"/>
    </source>
</evidence>
<dbReference type="InterPro" id="IPR036179">
    <property type="entry name" value="Ig-like_dom_sf"/>
</dbReference>
<evidence type="ECO:0000256" key="6">
    <source>
        <dbReference type="ARBA" id="ARBA00022989"/>
    </source>
</evidence>
<dbReference type="PROSITE" id="PS00290">
    <property type="entry name" value="IG_MHC"/>
    <property type="match status" value="1"/>
</dbReference>
<keyword evidence="5" id="KW-0130">Cell adhesion</keyword>
<organism evidence="13 14">
    <name type="scientific">Neogobius melanostomus</name>
    <name type="common">round goby</name>
    <dbReference type="NCBI Taxonomy" id="47308"/>
    <lineage>
        <taxon>Eukaryota</taxon>
        <taxon>Metazoa</taxon>
        <taxon>Chordata</taxon>
        <taxon>Craniata</taxon>
        <taxon>Vertebrata</taxon>
        <taxon>Euteleostomi</taxon>
        <taxon>Actinopterygii</taxon>
        <taxon>Neopterygii</taxon>
        <taxon>Teleostei</taxon>
        <taxon>Neoteleostei</taxon>
        <taxon>Acanthomorphata</taxon>
        <taxon>Gobiaria</taxon>
        <taxon>Gobiiformes</taxon>
        <taxon>Gobioidei</taxon>
        <taxon>Gobiidae</taxon>
        <taxon>Benthophilinae</taxon>
        <taxon>Neogobiini</taxon>
        <taxon>Neogobius</taxon>
    </lineage>
</organism>
<dbReference type="GO" id="GO:0033691">
    <property type="term" value="F:sialic acid binding"/>
    <property type="evidence" value="ECO:0007669"/>
    <property type="project" value="TreeGrafter"/>
</dbReference>
<evidence type="ECO:0000256" key="1">
    <source>
        <dbReference type="ARBA" id="ARBA00004479"/>
    </source>
</evidence>
<comment type="similarity">
    <text evidence="9">Belongs to the immunoglobulin superfamily. SIGLEC (sialic acid binding Ig-like lectin) family.</text>
</comment>
<feature type="transmembrane region" description="Helical" evidence="11">
    <location>
        <begin position="299"/>
        <end position="318"/>
    </location>
</feature>
<dbReference type="SUPFAM" id="SSF48726">
    <property type="entry name" value="Immunoglobulin"/>
    <property type="match status" value="2"/>
</dbReference>
<keyword evidence="4" id="KW-0677">Repeat</keyword>
<accession>A0A8C6WIR2</accession>